<dbReference type="AlphaFoldDB" id="A0A7Z1DRC1"/>
<evidence type="ECO:0000313" key="2">
    <source>
        <dbReference type="Proteomes" id="UP000216984"/>
    </source>
</evidence>
<comment type="caution">
    <text evidence="1">The sequence shown here is derived from an EMBL/GenBank/DDBJ whole genome shotgun (WGS) entry which is preliminary data.</text>
</comment>
<evidence type="ECO:0000313" key="1">
    <source>
        <dbReference type="EMBL" id="OZC34564.1"/>
    </source>
</evidence>
<name>A0A7Z1DRC1_9GAMM</name>
<proteinExistence type="predicted"/>
<dbReference type="Proteomes" id="UP000216984">
    <property type="component" value="Unassembled WGS sequence"/>
</dbReference>
<gene>
    <name evidence="1" type="ORF">B9Q17_06220</name>
</gene>
<dbReference type="RefSeq" id="WP_094626157.1">
    <property type="nucleotide sequence ID" value="NZ_NEFY01000038.1"/>
</dbReference>
<protein>
    <submittedName>
        <fullName evidence="1">Uncharacterized protein</fullName>
    </submittedName>
</protein>
<sequence length="197" mass="20254">MAGGQAQGRRPAGAAVGRFSGGVIRQGRQVITRNSSVRVGAGVVWQLAEAGSPGAGLGPAVWLVVKFKAGGRQGAGVGRLPRGVIRQRAGRQQGHGLGVHRVGVSARVAGHHQEPGRSVGGDEVWQLAAAGSPGAGLGPVVWLAVRLKAGGRQGLPWAGCPGGVIRQRQQGRWKGHGLGVSARVAGEHQEQQRSGWW</sequence>
<dbReference type="EMBL" id="NEFY01000038">
    <property type="protein sequence ID" value="OZC34564.1"/>
    <property type="molecule type" value="Genomic_DNA"/>
</dbReference>
<keyword evidence="2" id="KW-1185">Reference proteome</keyword>
<accession>A0A7Z1DRC1</accession>
<reference evidence="1 2" key="1">
    <citation type="submission" date="2017-06" db="EMBL/GenBank/DDBJ databases">
        <title>Draft genome sequence of the halophilic bacterium Marinobacter vinifirmus FB1.</title>
        <authorList>
            <person name="Stepanov V.G."/>
            <person name="Roberts D.J."/>
            <person name="Fox G.E."/>
        </authorList>
    </citation>
    <scope>NUCLEOTIDE SEQUENCE [LARGE SCALE GENOMIC DNA]</scope>
    <source>
        <strain evidence="1 2">FB1</strain>
    </source>
</reference>
<organism evidence="1 2">
    <name type="scientific">Marinobacter vinifirmus</name>
    <dbReference type="NCBI Taxonomy" id="355591"/>
    <lineage>
        <taxon>Bacteria</taxon>
        <taxon>Pseudomonadati</taxon>
        <taxon>Pseudomonadota</taxon>
        <taxon>Gammaproteobacteria</taxon>
        <taxon>Pseudomonadales</taxon>
        <taxon>Marinobacteraceae</taxon>
        <taxon>Marinobacter</taxon>
    </lineage>
</organism>